<dbReference type="GO" id="GO:0016787">
    <property type="term" value="F:hydrolase activity"/>
    <property type="evidence" value="ECO:0007669"/>
    <property type="project" value="UniProtKB-KW"/>
</dbReference>
<reference evidence="4 5" key="1">
    <citation type="submission" date="2018-07" db="EMBL/GenBank/DDBJ databases">
        <title>Brachybacteriurn paraconglorneratum KCTC 9916.</title>
        <authorList>
            <person name="Li Y."/>
        </authorList>
    </citation>
    <scope>NUCLEOTIDE SEQUENCE [LARGE SCALE GENOMIC DNA]</scope>
    <source>
        <strain evidence="4 5">KCTC 9916</strain>
    </source>
</reference>
<dbReference type="GO" id="GO:0006753">
    <property type="term" value="P:nucleoside phosphate metabolic process"/>
    <property type="evidence" value="ECO:0007669"/>
    <property type="project" value="TreeGrafter"/>
</dbReference>
<dbReference type="GO" id="GO:0019693">
    <property type="term" value="P:ribose phosphate metabolic process"/>
    <property type="evidence" value="ECO:0007669"/>
    <property type="project" value="TreeGrafter"/>
</dbReference>
<feature type="region of interest" description="Disordered" evidence="2">
    <location>
        <begin position="1"/>
        <end position="25"/>
    </location>
</feature>
<feature type="compositionally biased region" description="Basic and acidic residues" evidence="2">
    <location>
        <begin position="11"/>
        <end position="23"/>
    </location>
</feature>
<dbReference type="PANTHER" id="PTHR11839">
    <property type="entry name" value="UDP/ADP-SUGAR PYROPHOSPHATASE"/>
    <property type="match status" value="1"/>
</dbReference>
<accession>A0A3R8QRZ4</accession>
<sequence length="222" mass="24245">MTDGTTQHPQHGGEDPLRDEADQRPVAAHRTVHEGMVWDLVRDTIDFAPGVRFDREYIRHTGAVAVLAVDEADRVLLIRQYRHPVGHRLWEIPAGLLDLAGEPPHVAAARELAEEAGCEPVRMSTLVDLRPSPGGSDEVIRVYLAEGVRESEEEFERVHEEAELISRWVPLGEAVAAVLEGRITNGTTVAALLALKSLRGGGSPAVSLRPADAPFMERPGRA</sequence>
<dbReference type="GeneID" id="78122523"/>
<feature type="domain" description="Nudix hydrolase" evidence="3">
    <location>
        <begin position="58"/>
        <end position="196"/>
    </location>
</feature>
<dbReference type="GO" id="GO:0005829">
    <property type="term" value="C:cytosol"/>
    <property type="evidence" value="ECO:0007669"/>
    <property type="project" value="TreeGrafter"/>
</dbReference>
<dbReference type="Gene3D" id="3.90.79.10">
    <property type="entry name" value="Nucleoside Triphosphate Pyrophosphohydrolase"/>
    <property type="match status" value="1"/>
</dbReference>
<dbReference type="EMBL" id="QOCI01000018">
    <property type="protein sequence ID" value="RRR17090.1"/>
    <property type="molecule type" value="Genomic_DNA"/>
</dbReference>
<dbReference type="SUPFAM" id="SSF55811">
    <property type="entry name" value="Nudix"/>
    <property type="match status" value="1"/>
</dbReference>
<dbReference type="AlphaFoldDB" id="A0A3R8QRZ4"/>
<dbReference type="Proteomes" id="UP000274327">
    <property type="component" value="Unassembled WGS sequence"/>
</dbReference>
<evidence type="ECO:0000313" key="4">
    <source>
        <dbReference type="EMBL" id="RRR17090.1"/>
    </source>
</evidence>
<gene>
    <name evidence="4" type="ORF">DS079_16015</name>
</gene>
<keyword evidence="5" id="KW-1185">Reference proteome</keyword>
<evidence type="ECO:0000259" key="3">
    <source>
        <dbReference type="PROSITE" id="PS51462"/>
    </source>
</evidence>
<evidence type="ECO:0000256" key="2">
    <source>
        <dbReference type="SAM" id="MobiDB-lite"/>
    </source>
</evidence>
<protein>
    <submittedName>
        <fullName evidence="4">NUDIX hydrolase</fullName>
    </submittedName>
</protein>
<evidence type="ECO:0000313" key="5">
    <source>
        <dbReference type="Proteomes" id="UP000274327"/>
    </source>
</evidence>
<keyword evidence="1 4" id="KW-0378">Hydrolase</keyword>
<dbReference type="PROSITE" id="PS51462">
    <property type="entry name" value="NUDIX"/>
    <property type="match status" value="1"/>
</dbReference>
<comment type="caution">
    <text evidence="4">The sequence shown here is derived from an EMBL/GenBank/DDBJ whole genome shotgun (WGS) entry which is preliminary data.</text>
</comment>
<proteinExistence type="predicted"/>
<dbReference type="Pfam" id="PF00293">
    <property type="entry name" value="NUDIX"/>
    <property type="match status" value="1"/>
</dbReference>
<organism evidence="4 5">
    <name type="scientific">Brachybacterium paraconglomeratum</name>
    <dbReference type="NCBI Taxonomy" id="173362"/>
    <lineage>
        <taxon>Bacteria</taxon>
        <taxon>Bacillati</taxon>
        <taxon>Actinomycetota</taxon>
        <taxon>Actinomycetes</taxon>
        <taxon>Micrococcales</taxon>
        <taxon>Dermabacteraceae</taxon>
        <taxon>Brachybacterium</taxon>
    </lineage>
</organism>
<evidence type="ECO:0000256" key="1">
    <source>
        <dbReference type="ARBA" id="ARBA00022801"/>
    </source>
</evidence>
<dbReference type="InterPro" id="IPR000086">
    <property type="entry name" value="NUDIX_hydrolase_dom"/>
</dbReference>
<dbReference type="InterPro" id="IPR015797">
    <property type="entry name" value="NUDIX_hydrolase-like_dom_sf"/>
</dbReference>
<dbReference type="PANTHER" id="PTHR11839:SF31">
    <property type="entry name" value="ADP-RIBOSE PYROPHOSPHATASE"/>
    <property type="match status" value="1"/>
</dbReference>
<name>A0A3R8QRZ4_9MICO</name>
<dbReference type="RefSeq" id="WP_126988788.1">
    <property type="nucleotide sequence ID" value="NZ_JBIVQM010000011.1"/>
</dbReference>